<evidence type="ECO:0000313" key="6">
    <source>
        <dbReference type="EMBL" id="KAJ1985276.1"/>
    </source>
</evidence>
<dbReference type="PANTHER" id="PTHR23294:SF59">
    <property type="entry name" value="UNC93-LIKE PROTEIN C922.05C"/>
    <property type="match status" value="1"/>
</dbReference>
<feature type="transmembrane region" description="Helical" evidence="5">
    <location>
        <begin position="203"/>
        <end position="224"/>
    </location>
</feature>
<dbReference type="GO" id="GO:0016020">
    <property type="term" value="C:membrane"/>
    <property type="evidence" value="ECO:0007669"/>
    <property type="project" value="UniProtKB-SubCell"/>
</dbReference>
<dbReference type="EMBL" id="JANBQB010000002">
    <property type="protein sequence ID" value="KAJ1985276.1"/>
    <property type="molecule type" value="Genomic_DNA"/>
</dbReference>
<feature type="transmembrane region" description="Helical" evidence="5">
    <location>
        <begin position="154"/>
        <end position="174"/>
    </location>
</feature>
<name>A0A9W8B6V0_9FUNG</name>
<evidence type="ECO:0000256" key="2">
    <source>
        <dbReference type="ARBA" id="ARBA00022692"/>
    </source>
</evidence>
<evidence type="ECO:0000313" key="7">
    <source>
        <dbReference type="Proteomes" id="UP001151582"/>
    </source>
</evidence>
<feature type="transmembrane region" description="Helical" evidence="5">
    <location>
        <begin position="389"/>
        <end position="411"/>
    </location>
</feature>
<feature type="transmembrane region" description="Helical" evidence="5">
    <location>
        <begin position="85"/>
        <end position="108"/>
    </location>
</feature>
<dbReference type="InterPro" id="IPR036259">
    <property type="entry name" value="MFS_trans_sf"/>
</dbReference>
<dbReference type="SUPFAM" id="SSF103473">
    <property type="entry name" value="MFS general substrate transporter"/>
    <property type="match status" value="1"/>
</dbReference>
<gene>
    <name evidence="6" type="ORF">H4R34_000096</name>
</gene>
<keyword evidence="3 5" id="KW-1133">Transmembrane helix</keyword>
<feature type="transmembrane region" description="Helical" evidence="5">
    <location>
        <begin position="325"/>
        <end position="347"/>
    </location>
</feature>
<dbReference type="Proteomes" id="UP001151582">
    <property type="component" value="Unassembled WGS sequence"/>
</dbReference>
<protein>
    <recommendedName>
        <fullName evidence="8">Major facilitator superfamily domain-containing protein</fullName>
    </recommendedName>
</protein>
<sequence>MALISLCTNASWYAVLGVGGAGLMDSTLAAQANLAAAIASGLGGLVAGGVAKYLGVRCAMIAASASYTLFMGSFVLYAYCAEPIPVILTGALRGLGMALTFVVQSVMMMQYPTVAQQGRYLSTFFFISQSSGIVGGLISLAFNSSDVARTLGLTTYYSAMGLTALSVGMAVLLVPPHTLTRADDTPVALLQFTGWSKEVTRSVGSFCSPLLLFLAPYFLASRWYTAYQLNSFNFNLLNIRTRAVSNILYATSSMASSLLLGYYLDHAKGHSQRVRGLVVTGLITGLVVGSYTGALVFQEQFLATIGATSETQLIDVTQPVAAAPLIIYVIWGALDSVVNSFPLWVLTRATRQPQAVAHHLGYCMFYQSAGLAAAWVLDSARVSMRDQNLVTLVVSLVGCGFIAVVVQRYLVSPTTDQAKRNNMEKA</sequence>
<evidence type="ECO:0000256" key="1">
    <source>
        <dbReference type="ARBA" id="ARBA00004141"/>
    </source>
</evidence>
<dbReference type="OrthoDB" id="196103at2759"/>
<feature type="transmembrane region" description="Helical" evidence="5">
    <location>
        <begin position="244"/>
        <end position="264"/>
    </location>
</feature>
<accession>A0A9W8B6V0</accession>
<keyword evidence="2 5" id="KW-0812">Transmembrane</keyword>
<reference evidence="6" key="1">
    <citation type="submission" date="2022-07" db="EMBL/GenBank/DDBJ databases">
        <title>Phylogenomic reconstructions and comparative analyses of Kickxellomycotina fungi.</title>
        <authorList>
            <person name="Reynolds N.K."/>
            <person name="Stajich J.E."/>
            <person name="Barry K."/>
            <person name="Grigoriev I.V."/>
            <person name="Crous P."/>
            <person name="Smith M.E."/>
        </authorList>
    </citation>
    <scope>NUCLEOTIDE SEQUENCE</scope>
    <source>
        <strain evidence="6">RSA 567</strain>
    </source>
</reference>
<comment type="subcellular location">
    <subcellularLocation>
        <location evidence="1">Membrane</location>
        <topology evidence="1">Multi-pass membrane protein</topology>
    </subcellularLocation>
</comment>
<feature type="transmembrane region" description="Helical" evidence="5">
    <location>
        <begin position="276"/>
        <end position="297"/>
    </location>
</feature>
<evidence type="ECO:0000256" key="4">
    <source>
        <dbReference type="ARBA" id="ARBA00023136"/>
    </source>
</evidence>
<dbReference type="Gene3D" id="1.20.1250.20">
    <property type="entry name" value="MFS general substrate transporter like domains"/>
    <property type="match status" value="1"/>
</dbReference>
<evidence type="ECO:0000256" key="3">
    <source>
        <dbReference type="ARBA" id="ARBA00022989"/>
    </source>
</evidence>
<comment type="caution">
    <text evidence="6">The sequence shown here is derived from an EMBL/GenBank/DDBJ whole genome shotgun (WGS) entry which is preliminary data.</text>
</comment>
<evidence type="ECO:0008006" key="8">
    <source>
        <dbReference type="Google" id="ProtNLM"/>
    </source>
</evidence>
<dbReference type="InterPro" id="IPR051617">
    <property type="entry name" value="UNC-93-like_regulator"/>
</dbReference>
<feature type="transmembrane region" description="Helical" evidence="5">
    <location>
        <begin position="58"/>
        <end position="79"/>
    </location>
</feature>
<feature type="transmembrane region" description="Helical" evidence="5">
    <location>
        <begin position="359"/>
        <end position="377"/>
    </location>
</feature>
<proteinExistence type="predicted"/>
<organism evidence="6 7">
    <name type="scientific">Dimargaris verticillata</name>
    <dbReference type="NCBI Taxonomy" id="2761393"/>
    <lineage>
        <taxon>Eukaryota</taxon>
        <taxon>Fungi</taxon>
        <taxon>Fungi incertae sedis</taxon>
        <taxon>Zoopagomycota</taxon>
        <taxon>Kickxellomycotina</taxon>
        <taxon>Dimargaritomycetes</taxon>
        <taxon>Dimargaritales</taxon>
        <taxon>Dimargaritaceae</taxon>
        <taxon>Dimargaris</taxon>
    </lineage>
</organism>
<keyword evidence="7" id="KW-1185">Reference proteome</keyword>
<dbReference type="AlphaFoldDB" id="A0A9W8B6V0"/>
<feature type="transmembrane region" description="Helical" evidence="5">
    <location>
        <begin position="32"/>
        <end position="51"/>
    </location>
</feature>
<feature type="transmembrane region" description="Helical" evidence="5">
    <location>
        <begin position="120"/>
        <end position="142"/>
    </location>
</feature>
<dbReference type="PANTHER" id="PTHR23294">
    <property type="entry name" value="ET TRANSLATION PRODUCT-RELATED"/>
    <property type="match status" value="1"/>
</dbReference>
<keyword evidence="4 5" id="KW-0472">Membrane</keyword>
<evidence type="ECO:0000256" key="5">
    <source>
        <dbReference type="SAM" id="Phobius"/>
    </source>
</evidence>